<evidence type="ECO:0000313" key="3">
    <source>
        <dbReference type="EMBL" id="CCC89457.1"/>
    </source>
</evidence>
<proteinExistence type="predicted"/>
<dbReference type="PROSITE" id="PS50250">
    <property type="entry name" value="PCI"/>
    <property type="match status" value="1"/>
</dbReference>
<dbReference type="AlphaFoldDB" id="G0UJA5"/>
<evidence type="ECO:0000259" key="2">
    <source>
        <dbReference type="PROSITE" id="PS50250"/>
    </source>
</evidence>
<dbReference type="SUPFAM" id="SSF46785">
    <property type="entry name" value="Winged helix' DNA-binding domain"/>
    <property type="match status" value="1"/>
</dbReference>
<evidence type="ECO:0000256" key="1">
    <source>
        <dbReference type="SAM" id="MobiDB-lite"/>
    </source>
</evidence>
<feature type="region of interest" description="Disordered" evidence="1">
    <location>
        <begin position="222"/>
        <end position="252"/>
    </location>
</feature>
<dbReference type="InterPro" id="IPR036390">
    <property type="entry name" value="WH_DNA-bd_sf"/>
</dbReference>
<dbReference type="InterPro" id="IPR050871">
    <property type="entry name" value="26S_Proteasome/COP9_Components"/>
</dbReference>
<reference evidence="3" key="1">
    <citation type="journal article" date="2012" name="Proc. Natl. Acad. Sci. U.S.A.">
        <title>Antigenic diversity is generated by distinct evolutionary mechanisms in African trypanosome species.</title>
        <authorList>
            <person name="Jackson A.P."/>
            <person name="Berry A."/>
            <person name="Aslett M."/>
            <person name="Allison H.C."/>
            <person name="Burton P."/>
            <person name="Vavrova-Anderson J."/>
            <person name="Brown R."/>
            <person name="Browne H."/>
            <person name="Corton N."/>
            <person name="Hauser H."/>
            <person name="Gamble J."/>
            <person name="Gilderthorp R."/>
            <person name="Marcello L."/>
            <person name="McQuillan J."/>
            <person name="Otto T.D."/>
            <person name="Quail M.A."/>
            <person name="Sanders M.J."/>
            <person name="van Tonder A."/>
            <person name="Ginger M.L."/>
            <person name="Field M.C."/>
            <person name="Barry J.D."/>
            <person name="Hertz-Fowler C."/>
            <person name="Berriman M."/>
        </authorList>
    </citation>
    <scope>NUCLEOTIDE SEQUENCE</scope>
    <source>
        <strain evidence="3">IL3000</strain>
    </source>
</reference>
<dbReference type="EMBL" id="HE575315">
    <property type="protein sequence ID" value="CCC89457.1"/>
    <property type="molecule type" value="Genomic_DNA"/>
</dbReference>
<feature type="domain" description="PCI" evidence="2">
    <location>
        <begin position="1"/>
        <end position="140"/>
    </location>
</feature>
<dbReference type="PANTHER" id="PTHR10678">
    <property type="entry name" value="26S PROTEASOME NON-ATPASE REGULATORY SUBUNIT 11/COP9 SIGNALOSOME COMPLEX SUBUNIT 2"/>
    <property type="match status" value="1"/>
</dbReference>
<gene>
    <name evidence="3" type="ORF">TCIL3000_2_240</name>
</gene>
<feature type="region of interest" description="Disordered" evidence="1">
    <location>
        <begin position="147"/>
        <end position="177"/>
    </location>
</feature>
<dbReference type="Pfam" id="PF01399">
    <property type="entry name" value="PCI"/>
    <property type="match status" value="1"/>
</dbReference>
<dbReference type="VEuPathDB" id="TriTrypDB:TcIL3000_2_240"/>
<protein>
    <submittedName>
        <fullName evidence="3">Uncharacterized protein TCIL3000_2_240</fullName>
    </submittedName>
</protein>
<dbReference type="InterPro" id="IPR000717">
    <property type="entry name" value="PCI_dom"/>
</dbReference>
<dbReference type="Gene3D" id="1.25.40.570">
    <property type="match status" value="1"/>
</dbReference>
<organism evidence="3">
    <name type="scientific">Trypanosoma congolense (strain IL3000)</name>
    <dbReference type="NCBI Taxonomy" id="1068625"/>
    <lineage>
        <taxon>Eukaryota</taxon>
        <taxon>Discoba</taxon>
        <taxon>Euglenozoa</taxon>
        <taxon>Kinetoplastea</taxon>
        <taxon>Metakinetoplastina</taxon>
        <taxon>Trypanosomatida</taxon>
        <taxon>Trypanosomatidae</taxon>
        <taxon>Trypanosoma</taxon>
        <taxon>Nannomonas</taxon>
    </lineage>
</organism>
<dbReference type="SMART" id="SM00088">
    <property type="entry name" value="PINT"/>
    <property type="match status" value="1"/>
</dbReference>
<name>G0UJA5_TRYCI</name>
<sequence>MILAKIATNSPDELSALLTSKNVLEYKGPDMDALYRVAEAYNAQDTHLFNRIMQENKDAAFLQDEVLQRQLDNMYSSLLEGHLLKLLEPYSRVQISYIAELLKLDAETVESQVSQLILDAKLAGIVDQQHQCVVIFDEQDAKWAKARRKKENASEGGAYGGSSNSQNSGGAAGGGKDSTATTTLYQDALEALEKYDRLVTALFDKANGKFDALIEENLAKRTAKKVEAKGKNEGAPGGKKADERKTDEAKKE</sequence>
<accession>G0UJA5</accession>
<feature type="compositionally biased region" description="Basic and acidic residues" evidence="1">
    <location>
        <begin position="239"/>
        <end position="252"/>
    </location>
</feature>